<keyword evidence="4" id="KW-1185">Reference proteome</keyword>
<dbReference type="HOGENOM" id="CLU_1858233_0_0_1"/>
<evidence type="ECO:0000256" key="1">
    <source>
        <dbReference type="SAM" id="MobiDB-lite"/>
    </source>
</evidence>
<reference evidence="3" key="3">
    <citation type="submission" date="2015-04" db="UniProtKB">
        <authorList>
            <consortium name="EnsemblPlants"/>
        </authorList>
    </citation>
    <scope>IDENTIFICATION</scope>
    <source>
        <strain evidence="3">cv. Jemalong A17</strain>
    </source>
</reference>
<evidence type="ECO:0000313" key="2">
    <source>
        <dbReference type="EMBL" id="AES80167.1"/>
    </source>
</evidence>
<protein>
    <submittedName>
        <fullName evidence="2 3">Uncharacterized protein</fullName>
    </submittedName>
</protein>
<gene>
    <name evidence="2" type="ordered locus">MTR_7g077360</name>
</gene>
<proteinExistence type="predicted"/>
<reference evidence="2 4" key="1">
    <citation type="journal article" date="2011" name="Nature">
        <title>The Medicago genome provides insight into the evolution of rhizobial symbioses.</title>
        <authorList>
            <person name="Young N.D."/>
            <person name="Debelle F."/>
            <person name="Oldroyd G.E."/>
            <person name="Geurts R."/>
            <person name="Cannon S.B."/>
            <person name="Udvardi M.K."/>
            <person name="Benedito V.A."/>
            <person name="Mayer K.F."/>
            <person name="Gouzy J."/>
            <person name="Schoof H."/>
            <person name="Van de Peer Y."/>
            <person name="Proost S."/>
            <person name="Cook D.R."/>
            <person name="Meyers B.C."/>
            <person name="Spannagl M."/>
            <person name="Cheung F."/>
            <person name="De Mita S."/>
            <person name="Krishnakumar V."/>
            <person name="Gundlach H."/>
            <person name="Zhou S."/>
            <person name="Mudge J."/>
            <person name="Bharti A.K."/>
            <person name="Murray J.D."/>
            <person name="Naoumkina M.A."/>
            <person name="Rosen B."/>
            <person name="Silverstein K.A."/>
            <person name="Tang H."/>
            <person name="Rombauts S."/>
            <person name="Zhao P.X."/>
            <person name="Zhou P."/>
            <person name="Barbe V."/>
            <person name="Bardou P."/>
            <person name="Bechner M."/>
            <person name="Bellec A."/>
            <person name="Berger A."/>
            <person name="Berges H."/>
            <person name="Bidwell S."/>
            <person name="Bisseling T."/>
            <person name="Choisne N."/>
            <person name="Couloux A."/>
            <person name="Denny R."/>
            <person name="Deshpande S."/>
            <person name="Dai X."/>
            <person name="Doyle J.J."/>
            <person name="Dudez A.M."/>
            <person name="Farmer A.D."/>
            <person name="Fouteau S."/>
            <person name="Franken C."/>
            <person name="Gibelin C."/>
            <person name="Gish J."/>
            <person name="Goldstein S."/>
            <person name="Gonzalez A.J."/>
            <person name="Green P.J."/>
            <person name="Hallab A."/>
            <person name="Hartog M."/>
            <person name="Hua A."/>
            <person name="Humphray S.J."/>
            <person name="Jeong D.H."/>
            <person name="Jing Y."/>
            <person name="Jocker A."/>
            <person name="Kenton S.M."/>
            <person name="Kim D.J."/>
            <person name="Klee K."/>
            <person name="Lai H."/>
            <person name="Lang C."/>
            <person name="Lin S."/>
            <person name="Macmil S.L."/>
            <person name="Magdelenat G."/>
            <person name="Matthews L."/>
            <person name="McCorrison J."/>
            <person name="Monaghan E.L."/>
            <person name="Mun J.H."/>
            <person name="Najar F.Z."/>
            <person name="Nicholson C."/>
            <person name="Noirot C."/>
            <person name="O'Bleness M."/>
            <person name="Paule C.R."/>
            <person name="Poulain J."/>
            <person name="Prion F."/>
            <person name="Qin B."/>
            <person name="Qu C."/>
            <person name="Retzel E.F."/>
            <person name="Riddle C."/>
            <person name="Sallet E."/>
            <person name="Samain S."/>
            <person name="Samson N."/>
            <person name="Sanders I."/>
            <person name="Saurat O."/>
            <person name="Scarpelli C."/>
            <person name="Schiex T."/>
            <person name="Segurens B."/>
            <person name="Severin A.J."/>
            <person name="Sherrier D.J."/>
            <person name="Shi R."/>
            <person name="Sims S."/>
            <person name="Singer S.R."/>
            <person name="Sinharoy S."/>
            <person name="Sterck L."/>
            <person name="Viollet A."/>
            <person name="Wang B.B."/>
            <person name="Wang K."/>
            <person name="Wang M."/>
            <person name="Wang X."/>
            <person name="Warfsmann J."/>
            <person name="Weissenbach J."/>
            <person name="White D.D."/>
            <person name="White J.D."/>
            <person name="Wiley G.B."/>
            <person name="Wincker P."/>
            <person name="Xing Y."/>
            <person name="Yang L."/>
            <person name="Yao Z."/>
            <person name="Ying F."/>
            <person name="Zhai J."/>
            <person name="Zhou L."/>
            <person name="Zuber A."/>
            <person name="Denarie J."/>
            <person name="Dixon R.A."/>
            <person name="May G.D."/>
            <person name="Schwartz D.C."/>
            <person name="Rogers J."/>
            <person name="Quetier F."/>
            <person name="Town C.D."/>
            <person name="Roe B.A."/>
        </authorList>
    </citation>
    <scope>NUCLEOTIDE SEQUENCE [LARGE SCALE GENOMIC DNA]</scope>
    <source>
        <strain evidence="2">A17</strain>
        <strain evidence="3 4">cv. Jemalong A17</strain>
    </source>
</reference>
<sequence>MEEGRRWNQRDCRGVRGAIWFGFKAKTHSNCKIKNLQFGFVRSIFEIQSEPNQTKPMQVELDRLVERERERERERDESHKGEQGVVESDESTIIDNVRNSWVCERIAEMVVQKRIREMAVNGWKERKGEKGKLSINET</sequence>
<dbReference type="AlphaFoldDB" id="G7L4L9"/>
<dbReference type="PaxDb" id="3880-AES80167"/>
<feature type="compositionally biased region" description="Basic and acidic residues" evidence="1">
    <location>
        <begin position="66"/>
        <end position="82"/>
    </location>
</feature>
<dbReference type="EnsemblPlants" id="AES80167">
    <property type="protein sequence ID" value="AES80167"/>
    <property type="gene ID" value="MTR_7g077360"/>
</dbReference>
<organism evidence="2 4">
    <name type="scientific">Medicago truncatula</name>
    <name type="common">Barrel medic</name>
    <name type="synonym">Medicago tribuloides</name>
    <dbReference type="NCBI Taxonomy" id="3880"/>
    <lineage>
        <taxon>Eukaryota</taxon>
        <taxon>Viridiplantae</taxon>
        <taxon>Streptophyta</taxon>
        <taxon>Embryophyta</taxon>
        <taxon>Tracheophyta</taxon>
        <taxon>Spermatophyta</taxon>
        <taxon>Magnoliopsida</taxon>
        <taxon>eudicotyledons</taxon>
        <taxon>Gunneridae</taxon>
        <taxon>Pentapetalae</taxon>
        <taxon>rosids</taxon>
        <taxon>fabids</taxon>
        <taxon>Fabales</taxon>
        <taxon>Fabaceae</taxon>
        <taxon>Papilionoideae</taxon>
        <taxon>50 kb inversion clade</taxon>
        <taxon>NPAAA clade</taxon>
        <taxon>Hologalegina</taxon>
        <taxon>IRL clade</taxon>
        <taxon>Trifolieae</taxon>
        <taxon>Medicago</taxon>
    </lineage>
</organism>
<dbReference type="Proteomes" id="UP000002051">
    <property type="component" value="Unassembled WGS sequence"/>
</dbReference>
<name>G7L4L9_MEDTR</name>
<feature type="region of interest" description="Disordered" evidence="1">
    <location>
        <begin position="66"/>
        <end position="89"/>
    </location>
</feature>
<reference evidence="2 4" key="2">
    <citation type="journal article" date="2014" name="BMC Genomics">
        <title>An improved genome release (version Mt4.0) for the model legume Medicago truncatula.</title>
        <authorList>
            <person name="Tang H."/>
            <person name="Krishnakumar V."/>
            <person name="Bidwell S."/>
            <person name="Rosen B."/>
            <person name="Chan A."/>
            <person name="Zhou S."/>
            <person name="Gentzbittel L."/>
            <person name="Childs K.L."/>
            <person name="Yandell M."/>
            <person name="Gundlach H."/>
            <person name="Mayer K.F."/>
            <person name="Schwartz D.C."/>
            <person name="Town C.D."/>
        </authorList>
    </citation>
    <scope>GENOME REANNOTATION</scope>
    <source>
        <strain evidence="3 4">cv. Jemalong A17</strain>
    </source>
</reference>
<accession>G7L4L9</accession>
<evidence type="ECO:0000313" key="3">
    <source>
        <dbReference type="EnsemblPlants" id="AES80167"/>
    </source>
</evidence>
<evidence type="ECO:0000313" key="4">
    <source>
        <dbReference type="Proteomes" id="UP000002051"/>
    </source>
</evidence>
<dbReference type="EMBL" id="CM001223">
    <property type="protein sequence ID" value="AES80167.1"/>
    <property type="molecule type" value="Genomic_DNA"/>
</dbReference>